<dbReference type="CDD" id="cd04301">
    <property type="entry name" value="NAT_SF"/>
    <property type="match status" value="1"/>
</dbReference>
<dbReference type="Pfam" id="PF13508">
    <property type="entry name" value="Acetyltransf_7"/>
    <property type="match status" value="1"/>
</dbReference>
<dbReference type="KEGG" id="fri:FraEuI1c_1743"/>
<protein>
    <submittedName>
        <fullName evidence="2">GCN5-related N-acetyltransferase</fullName>
    </submittedName>
</protein>
<evidence type="ECO:0000313" key="3">
    <source>
        <dbReference type="Proteomes" id="UP000002484"/>
    </source>
</evidence>
<accession>E3JA98</accession>
<dbReference type="Gene3D" id="3.40.630.30">
    <property type="match status" value="1"/>
</dbReference>
<dbReference type="PROSITE" id="PS51186">
    <property type="entry name" value="GNAT"/>
    <property type="match status" value="1"/>
</dbReference>
<proteinExistence type="predicted"/>
<organism evidence="2 3">
    <name type="scientific">Pseudofrankia inefficax (strain DSM 45817 / CECT 9037 / DDB 130130 / EuI1c)</name>
    <name type="common">Frankia inefficax</name>
    <dbReference type="NCBI Taxonomy" id="298654"/>
    <lineage>
        <taxon>Bacteria</taxon>
        <taxon>Bacillati</taxon>
        <taxon>Actinomycetota</taxon>
        <taxon>Actinomycetes</taxon>
        <taxon>Frankiales</taxon>
        <taxon>Frankiaceae</taxon>
        <taxon>Pseudofrankia</taxon>
    </lineage>
</organism>
<dbReference type="HOGENOM" id="CLU_959370_0_0_11"/>
<dbReference type="InParanoid" id="E3JA98"/>
<keyword evidence="3" id="KW-1185">Reference proteome</keyword>
<dbReference type="Proteomes" id="UP000002484">
    <property type="component" value="Chromosome"/>
</dbReference>
<dbReference type="GO" id="GO:0016747">
    <property type="term" value="F:acyltransferase activity, transferring groups other than amino-acyl groups"/>
    <property type="evidence" value="ECO:0007669"/>
    <property type="project" value="InterPro"/>
</dbReference>
<feature type="domain" description="N-acetyltransferase" evidence="1">
    <location>
        <begin position="2"/>
        <end position="149"/>
    </location>
</feature>
<dbReference type="EMBL" id="CP002299">
    <property type="protein sequence ID" value="ADP79800.1"/>
    <property type="molecule type" value="Genomic_DNA"/>
</dbReference>
<evidence type="ECO:0000313" key="2">
    <source>
        <dbReference type="EMBL" id="ADP79800.1"/>
    </source>
</evidence>
<keyword evidence="2" id="KW-0808">Transferase</keyword>
<dbReference type="InterPro" id="IPR000182">
    <property type="entry name" value="GNAT_dom"/>
</dbReference>
<dbReference type="AlphaFoldDB" id="E3JA98"/>
<dbReference type="InterPro" id="IPR016181">
    <property type="entry name" value="Acyl_CoA_acyltransferase"/>
</dbReference>
<sequence>MLAIRPMGPDDVGAAEALSAIEFGKARSSAHQRSWCTRTEHLLATDPGGCWVADDGAGLAGFAVSFRRESNWLLATFVVRGDLQGAGLGRRLLDAALAHGAGCERGMLSASADVKAFRRYRAAGFSLHPQLSFTGRVDRAALPAGLPPVREGTAADLDLLDDLDRRRRGAAHGPDHAVLASHCRLIVLDRAAGTGYAYLNDVGEVVLLCATDEGTATALLWEAAASSEPDADYEIAHVTTANEWAIDVGLAVRLAPATEGYLALRGLAPPVPYLHNGALL</sequence>
<evidence type="ECO:0000259" key="1">
    <source>
        <dbReference type="PROSITE" id="PS51186"/>
    </source>
</evidence>
<name>E3JA98_PSEI1</name>
<gene>
    <name evidence="2" type="ordered locus">FraEuI1c_1743</name>
</gene>
<dbReference type="SUPFAM" id="SSF55729">
    <property type="entry name" value="Acyl-CoA N-acyltransferases (Nat)"/>
    <property type="match status" value="1"/>
</dbReference>
<dbReference type="eggNOG" id="COG0454">
    <property type="taxonomic scope" value="Bacteria"/>
</dbReference>
<dbReference type="STRING" id="298654.FraEuI1c_1743"/>
<reference evidence="2 3" key="1">
    <citation type="submission" date="2010-10" db="EMBL/GenBank/DDBJ databases">
        <title>Complete sequence of Frankia sp. EuI1c.</title>
        <authorList>
            <consortium name="US DOE Joint Genome Institute"/>
            <person name="Lucas S."/>
            <person name="Copeland A."/>
            <person name="Lapidus A."/>
            <person name="Cheng J.-F."/>
            <person name="Bruce D."/>
            <person name="Goodwin L."/>
            <person name="Pitluck S."/>
            <person name="Chertkov O."/>
            <person name="Detter J.C."/>
            <person name="Han C."/>
            <person name="Tapia R."/>
            <person name="Land M."/>
            <person name="Hauser L."/>
            <person name="Jeffries C."/>
            <person name="Kyrpides N."/>
            <person name="Ivanova N."/>
            <person name="Mikhailova N."/>
            <person name="Beauchemin N."/>
            <person name="Sen A."/>
            <person name="Sur S.A."/>
            <person name="Gtari M."/>
            <person name="Wall L."/>
            <person name="Tisa L."/>
            <person name="Woyke T."/>
        </authorList>
    </citation>
    <scope>NUCLEOTIDE SEQUENCE [LARGE SCALE GENOMIC DNA]</scope>
    <source>
        <strain evidence="3">DSM 45817 / CECT 9037 / EuI1c</strain>
    </source>
</reference>